<dbReference type="Proteomes" id="UP000199584">
    <property type="component" value="Unassembled WGS sequence"/>
</dbReference>
<sequence>MKFFLELYPPLKLKNGEKTRCVEVDYKEINVDWILREVLDEVNSNNKFEYRPEDLLVIINDRVVGMDCIVGNRQAVKIMLLAMGG</sequence>
<name>A0A1I6DQU6_9FIRM</name>
<evidence type="ECO:0000313" key="1">
    <source>
        <dbReference type="EMBL" id="SFR07804.1"/>
    </source>
</evidence>
<keyword evidence="2" id="KW-1185">Reference proteome</keyword>
<dbReference type="EMBL" id="FOYM01000015">
    <property type="protein sequence ID" value="SFR07804.1"/>
    <property type="molecule type" value="Genomic_DNA"/>
</dbReference>
<organism evidence="1 2">
    <name type="scientific">Desulfoscipio geothermicus DSM 3669</name>
    <dbReference type="NCBI Taxonomy" id="1121426"/>
    <lineage>
        <taxon>Bacteria</taxon>
        <taxon>Bacillati</taxon>
        <taxon>Bacillota</taxon>
        <taxon>Clostridia</taxon>
        <taxon>Eubacteriales</taxon>
        <taxon>Desulfallaceae</taxon>
        <taxon>Desulfoscipio</taxon>
    </lineage>
</organism>
<evidence type="ECO:0000313" key="2">
    <source>
        <dbReference type="Proteomes" id="UP000199584"/>
    </source>
</evidence>
<protein>
    <recommendedName>
        <fullName evidence="3">MoaD/ThiS family protein</fullName>
    </recommendedName>
</protein>
<proteinExistence type="predicted"/>
<dbReference type="RefSeq" id="WP_092483670.1">
    <property type="nucleotide sequence ID" value="NZ_FOYM01000015.1"/>
</dbReference>
<evidence type="ECO:0008006" key="3">
    <source>
        <dbReference type="Google" id="ProtNLM"/>
    </source>
</evidence>
<dbReference type="STRING" id="39060.SAMN05660706_11541"/>
<reference evidence="2" key="1">
    <citation type="submission" date="2016-10" db="EMBL/GenBank/DDBJ databases">
        <authorList>
            <person name="Varghese N."/>
            <person name="Submissions S."/>
        </authorList>
    </citation>
    <scope>NUCLEOTIDE SEQUENCE [LARGE SCALE GENOMIC DNA]</scope>
    <source>
        <strain evidence="2">DSM 3669</strain>
    </source>
</reference>
<accession>A0A1I6DQU6</accession>
<dbReference type="AlphaFoldDB" id="A0A1I6DQU6"/>
<gene>
    <name evidence="1" type="ORF">SAMN05660706_11541</name>
</gene>